<keyword evidence="11" id="KW-0460">Magnesium</keyword>
<dbReference type="PANTHER" id="PTHR21087">
    <property type="entry name" value="SHIKIMATE KINASE"/>
    <property type="match status" value="1"/>
</dbReference>
<dbReference type="GO" id="GO:0000287">
    <property type="term" value="F:magnesium ion binding"/>
    <property type="evidence" value="ECO:0007669"/>
    <property type="project" value="UniProtKB-UniRule"/>
</dbReference>
<keyword evidence="5 11" id="KW-0808">Transferase</keyword>
<dbReference type="UniPathway" id="UPA00053">
    <property type="reaction ID" value="UER00088"/>
</dbReference>
<dbReference type="Pfam" id="PF01202">
    <property type="entry name" value="SKI"/>
    <property type="match status" value="1"/>
</dbReference>
<evidence type="ECO:0000256" key="5">
    <source>
        <dbReference type="ARBA" id="ARBA00022679"/>
    </source>
</evidence>
<dbReference type="GO" id="GO:0004765">
    <property type="term" value="F:shikimate kinase activity"/>
    <property type="evidence" value="ECO:0007669"/>
    <property type="project" value="UniProtKB-UniRule"/>
</dbReference>
<dbReference type="Gene3D" id="3.40.50.300">
    <property type="entry name" value="P-loop containing nucleotide triphosphate hydrolases"/>
    <property type="match status" value="1"/>
</dbReference>
<feature type="binding site" evidence="11">
    <location>
        <position position="57"/>
    </location>
    <ligand>
        <name>substrate</name>
    </ligand>
</feature>
<dbReference type="SUPFAM" id="SSF52540">
    <property type="entry name" value="P-loop containing nucleoside triphosphate hydrolases"/>
    <property type="match status" value="1"/>
</dbReference>
<keyword evidence="13" id="KW-1185">Reference proteome</keyword>
<name>D9QRX1_ACEAZ</name>
<evidence type="ECO:0000256" key="8">
    <source>
        <dbReference type="ARBA" id="ARBA00022840"/>
    </source>
</evidence>
<keyword evidence="6 11" id="KW-0547">Nucleotide-binding</keyword>
<dbReference type="EC" id="2.7.1.71" evidence="3 11"/>
<dbReference type="KEGG" id="aar:Acear_1757"/>
<dbReference type="EMBL" id="CP002105">
    <property type="protein sequence ID" value="ADL13262.1"/>
    <property type="molecule type" value="Genomic_DNA"/>
</dbReference>
<evidence type="ECO:0000256" key="2">
    <source>
        <dbReference type="ARBA" id="ARBA00006997"/>
    </source>
</evidence>
<evidence type="ECO:0000256" key="10">
    <source>
        <dbReference type="ARBA" id="ARBA00048567"/>
    </source>
</evidence>
<dbReference type="PANTHER" id="PTHR21087:SF16">
    <property type="entry name" value="SHIKIMATE KINASE 1, CHLOROPLASTIC"/>
    <property type="match status" value="1"/>
</dbReference>
<evidence type="ECO:0000256" key="1">
    <source>
        <dbReference type="ARBA" id="ARBA00004842"/>
    </source>
</evidence>
<organism evidence="12 13">
    <name type="scientific">Acetohalobium arabaticum (strain ATCC 49924 / DSM 5501 / Z-7288)</name>
    <dbReference type="NCBI Taxonomy" id="574087"/>
    <lineage>
        <taxon>Bacteria</taxon>
        <taxon>Bacillati</taxon>
        <taxon>Bacillota</taxon>
        <taxon>Clostridia</taxon>
        <taxon>Halanaerobiales</taxon>
        <taxon>Halobacteroidaceae</taxon>
        <taxon>Acetohalobium</taxon>
    </lineage>
</organism>
<comment type="subcellular location">
    <subcellularLocation>
        <location evidence="11">Cytoplasm</location>
    </subcellularLocation>
</comment>
<feature type="binding site" evidence="11">
    <location>
        <position position="15"/>
    </location>
    <ligand>
        <name>Mg(2+)</name>
        <dbReference type="ChEBI" id="CHEBI:18420"/>
    </ligand>
</feature>
<reference evidence="12 13" key="1">
    <citation type="journal article" date="2010" name="Stand. Genomic Sci.">
        <title>Complete genome sequence of Acetohalobium arabaticum type strain (Z-7288).</title>
        <authorList>
            <person name="Sikorski J."/>
            <person name="Lapidus A."/>
            <person name="Chertkov O."/>
            <person name="Lucas S."/>
            <person name="Copeland A."/>
            <person name="Glavina Del Rio T."/>
            <person name="Nolan M."/>
            <person name="Tice H."/>
            <person name="Cheng J.F."/>
            <person name="Han C."/>
            <person name="Brambilla E."/>
            <person name="Pitluck S."/>
            <person name="Liolios K."/>
            <person name="Ivanova N."/>
            <person name="Mavromatis K."/>
            <person name="Mikhailova N."/>
            <person name="Pati A."/>
            <person name="Bruce D."/>
            <person name="Detter C."/>
            <person name="Tapia R."/>
            <person name="Goodwin L."/>
            <person name="Chen A."/>
            <person name="Palaniappan K."/>
            <person name="Land M."/>
            <person name="Hauser L."/>
            <person name="Chang Y.J."/>
            <person name="Jeffries C.D."/>
            <person name="Rohde M."/>
            <person name="Goker M."/>
            <person name="Spring S."/>
            <person name="Woyke T."/>
            <person name="Bristow J."/>
            <person name="Eisen J.A."/>
            <person name="Markowitz V."/>
            <person name="Hugenholtz P."/>
            <person name="Kyrpides N.C."/>
            <person name="Klenk H.P."/>
        </authorList>
    </citation>
    <scope>NUCLEOTIDE SEQUENCE [LARGE SCALE GENOMIC DNA]</scope>
    <source>
        <strain evidence="13">ATCC 49924 / DSM 5501 / Z-7288</strain>
    </source>
</reference>
<accession>D9QRX1</accession>
<dbReference type="GO" id="GO:0008652">
    <property type="term" value="P:amino acid biosynthetic process"/>
    <property type="evidence" value="ECO:0007669"/>
    <property type="project" value="UniProtKB-KW"/>
</dbReference>
<evidence type="ECO:0000256" key="7">
    <source>
        <dbReference type="ARBA" id="ARBA00022777"/>
    </source>
</evidence>
<protein>
    <recommendedName>
        <fullName evidence="3 11">Shikimate kinase</fullName>
        <shortName evidence="11">SK</shortName>
        <ecNumber evidence="3 11">2.7.1.71</ecNumber>
    </recommendedName>
</protein>
<keyword evidence="4 11" id="KW-0028">Amino-acid biosynthesis</keyword>
<evidence type="ECO:0000256" key="11">
    <source>
        <dbReference type="HAMAP-Rule" id="MF_00109"/>
    </source>
</evidence>
<dbReference type="CDD" id="cd00464">
    <property type="entry name" value="SK"/>
    <property type="match status" value="1"/>
</dbReference>
<feature type="binding site" evidence="11">
    <location>
        <position position="135"/>
    </location>
    <ligand>
        <name>substrate</name>
    </ligand>
</feature>
<dbReference type="InterPro" id="IPR031322">
    <property type="entry name" value="Shikimate/glucono_kinase"/>
</dbReference>
<evidence type="ECO:0000313" key="12">
    <source>
        <dbReference type="EMBL" id="ADL13262.1"/>
    </source>
</evidence>
<evidence type="ECO:0000313" key="13">
    <source>
        <dbReference type="Proteomes" id="UP000001661"/>
    </source>
</evidence>
<dbReference type="OrthoDB" id="9800332at2"/>
<comment type="catalytic activity">
    <reaction evidence="10 11">
        <text>shikimate + ATP = 3-phosphoshikimate + ADP + H(+)</text>
        <dbReference type="Rhea" id="RHEA:13121"/>
        <dbReference type="ChEBI" id="CHEBI:15378"/>
        <dbReference type="ChEBI" id="CHEBI:30616"/>
        <dbReference type="ChEBI" id="CHEBI:36208"/>
        <dbReference type="ChEBI" id="CHEBI:145989"/>
        <dbReference type="ChEBI" id="CHEBI:456216"/>
        <dbReference type="EC" id="2.7.1.71"/>
    </reaction>
</comment>
<evidence type="ECO:0000256" key="6">
    <source>
        <dbReference type="ARBA" id="ARBA00022741"/>
    </source>
</evidence>
<gene>
    <name evidence="11" type="primary">aroK</name>
    <name evidence="12" type="ordered locus">Acear_1757</name>
</gene>
<dbReference type="InterPro" id="IPR027417">
    <property type="entry name" value="P-loop_NTPase"/>
</dbReference>
<keyword evidence="9 11" id="KW-0057">Aromatic amino acid biosynthesis</keyword>
<proteinExistence type="inferred from homology"/>
<comment type="caution">
    <text evidence="11">Lacks conserved residue(s) required for the propagation of feature annotation.</text>
</comment>
<dbReference type="HAMAP" id="MF_00109">
    <property type="entry name" value="Shikimate_kinase"/>
    <property type="match status" value="1"/>
</dbReference>
<feature type="binding site" evidence="11">
    <location>
        <position position="33"/>
    </location>
    <ligand>
        <name>substrate</name>
    </ligand>
</feature>
<dbReference type="RefSeq" id="WP_013278707.1">
    <property type="nucleotide sequence ID" value="NC_014378.1"/>
</dbReference>
<feature type="binding site" evidence="11">
    <location>
        <position position="79"/>
    </location>
    <ligand>
        <name>substrate</name>
    </ligand>
</feature>
<dbReference type="Proteomes" id="UP000001661">
    <property type="component" value="Chromosome"/>
</dbReference>
<sequence length="169" mass="19208">MDNIVLIGFMGTGKSTVGQHLSERLELEFVDSDEVIEERAGREISSIFAEYGEEYFRDLETEVITDLSRQQRLVISTGGGVVLRQENIEQLRKKGTIILLTAEPEVILDRVKDSDRPLLEVPEPLEKIKEMLADRREYYDITEYKIDTSQMSVAEVVAEIEKIISNEGG</sequence>
<dbReference type="STRING" id="574087.Acear_1757"/>
<dbReference type="PROSITE" id="PS01128">
    <property type="entry name" value="SHIKIMATE_KINASE"/>
    <property type="match status" value="1"/>
</dbReference>
<dbReference type="GO" id="GO:0009423">
    <property type="term" value="P:chorismate biosynthetic process"/>
    <property type="evidence" value="ECO:0007669"/>
    <property type="project" value="UniProtKB-UniRule"/>
</dbReference>
<comment type="cofactor">
    <cofactor evidence="11">
        <name>Mg(2+)</name>
        <dbReference type="ChEBI" id="CHEBI:18420"/>
    </cofactor>
    <text evidence="11">Binds 1 Mg(2+) ion per subunit.</text>
</comment>
<keyword evidence="11" id="KW-0963">Cytoplasm</keyword>
<dbReference type="GO" id="GO:0009073">
    <property type="term" value="P:aromatic amino acid family biosynthetic process"/>
    <property type="evidence" value="ECO:0007669"/>
    <property type="project" value="UniProtKB-KW"/>
</dbReference>
<dbReference type="HOGENOM" id="CLU_057607_4_0_9"/>
<comment type="subunit">
    <text evidence="11">Monomer.</text>
</comment>
<keyword evidence="7 11" id="KW-0418">Kinase</keyword>
<feature type="binding site" evidence="11">
    <location>
        <begin position="11"/>
        <end position="16"/>
    </location>
    <ligand>
        <name>ATP</name>
        <dbReference type="ChEBI" id="CHEBI:30616"/>
    </ligand>
</feature>
<dbReference type="GO" id="GO:0005524">
    <property type="term" value="F:ATP binding"/>
    <property type="evidence" value="ECO:0007669"/>
    <property type="project" value="UniProtKB-UniRule"/>
</dbReference>
<dbReference type="GO" id="GO:0005829">
    <property type="term" value="C:cytosol"/>
    <property type="evidence" value="ECO:0007669"/>
    <property type="project" value="TreeGrafter"/>
</dbReference>
<evidence type="ECO:0000256" key="3">
    <source>
        <dbReference type="ARBA" id="ARBA00012154"/>
    </source>
</evidence>
<comment type="function">
    <text evidence="11">Catalyzes the specific phosphorylation of the 3-hydroxyl group of shikimic acid using ATP as a cosubstrate.</text>
</comment>
<dbReference type="eggNOG" id="COG0703">
    <property type="taxonomic scope" value="Bacteria"/>
</dbReference>
<dbReference type="PRINTS" id="PR01100">
    <property type="entry name" value="SHIKIMTKNASE"/>
</dbReference>
<keyword evidence="8 11" id="KW-0067">ATP-binding</keyword>
<comment type="pathway">
    <text evidence="1 11">Metabolic intermediate biosynthesis; chorismate biosynthesis; chorismate from D-erythrose 4-phosphate and phosphoenolpyruvate: step 5/7.</text>
</comment>
<dbReference type="InterPro" id="IPR000623">
    <property type="entry name" value="Shikimate_kinase/TSH1"/>
</dbReference>
<dbReference type="InterPro" id="IPR023000">
    <property type="entry name" value="Shikimate_kinase_CS"/>
</dbReference>
<feature type="binding site" evidence="11">
    <location>
        <position position="116"/>
    </location>
    <ligand>
        <name>ATP</name>
        <dbReference type="ChEBI" id="CHEBI:30616"/>
    </ligand>
</feature>
<comment type="similarity">
    <text evidence="2 11">Belongs to the shikimate kinase family.</text>
</comment>
<dbReference type="AlphaFoldDB" id="D9QRX1"/>
<evidence type="ECO:0000256" key="4">
    <source>
        <dbReference type="ARBA" id="ARBA00022605"/>
    </source>
</evidence>
<dbReference type="NCBIfam" id="NF010553">
    <property type="entry name" value="PRK13947.1"/>
    <property type="match status" value="1"/>
</dbReference>
<keyword evidence="11" id="KW-0479">Metal-binding</keyword>
<evidence type="ECO:0000256" key="9">
    <source>
        <dbReference type="ARBA" id="ARBA00023141"/>
    </source>
</evidence>